<sequence>MWGKRDIPPSRPFGRHPGHVRTGAIKSNVLDRACGRPGMPSSVARYCVPVVLLQGRQKRNHTTICPVLLSSTAACISPNLSPSSIESSSPLHRVTSPRTDARCPKSKVFLLLSLSCLSPFSESVLVQQALILPFTSIPSILVQPGINHQPTRLPLHSASHTDTQRQIQCSDSALAPTAPPATLLNPATPPYTTPPLPTPMPTSHKPEPSHPSIPALVLVALCLLCTHFAAIGSATTGD</sequence>
<keyword evidence="3" id="KW-1185">Reference proteome</keyword>
<feature type="compositionally biased region" description="Pro residues" evidence="1">
    <location>
        <begin position="187"/>
        <end position="200"/>
    </location>
</feature>
<evidence type="ECO:0000256" key="1">
    <source>
        <dbReference type="SAM" id="MobiDB-lite"/>
    </source>
</evidence>
<dbReference type="AlphaFoldDB" id="A0AAE1IJ43"/>
<proteinExistence type="predicted"/>
<reference evidence="2" key="1">
    <citation type="submission" date="2023-11" db="EMBL/GenBank/DDBJ databases">
        <title>The genome sequences of three competitors of mushroom-forming fungi.</title>
        <authorList>
            <person name="Beijen E."/>
            <person name="Ohm R.A."/>
        </authorList>
    </citation>
    <scope>NUCLEOTIDE SEQUENCE</scope>
    <source>
        <strain evidence="2">CBS 100526</strain>
    </source>
</reference>
<evidence type="ECO:0000313" key="3">
    <source>
        <dbReference type="Proteomes" id="UP001273209"/>
    </source>
</evidence>
<evidence type="ECO:0000313" key="2">
    <source>
        <dbReference type="EMBL" id="KAK4082192.1"/>
    </source>
</evidence>
<accession>A0AAE1IJ43</accession>
<feature type="region of interest" description="Disordered" evidence="1">
    <location>
        <begin position="178"/>
        <end position="209"/>
    </location>
</feature>
<dbReference type="RefSeq" id="XP_062758860.1">
    <property type="nucleotide sequence ID" value="XM_062896138.1"/>
</dbReference>
<name>A0AAE1IJ43_9HYPO</name>
<comment type="caution">
    <text evidence="2">The sequence shown here is derived from an EMBL/GenBank/DDBJ whole genome shotgun (WGS) entry which is preliminary data.</text>
</comment>
<organism evidence="2 3">
    <name type="scientific">Trichoderma aggressivum f. europaeum</name>
    <dbReference type="NCBI Taxonomy" id="173218"/>
    <lineage>
        <taxon>Eukaryota</taxon>
        <taxon>Fungi</taxon>
        <taxon>Dikarya</taxon>
        <taxon>Ascomycota</taxon>
        <taxon>Pezizomycotina</taxon>
        <taxon>Sordariomycetes</taxon>
        <taxon>Hypocreomycetidae</taxon>
        <taxon>Hypocreales</taxon>
        <taxon>Hypocreaceae</taxon>
        <taxon>Trichoderma</taxon>
    </lineage>
</organism>
<feature type="region of interest" description="Disordered" evidence="1">
    <location>
        <begin position="1"/>
        <end position="20"/>
    </location>
</feature>
<dbReference type="GeneID" id="87916043"/>
<dbReference type="Proteomes" id="UP001273209">
    <property type="component" value="Unassembled WGS sequence"/>
</dbReference>
<protein>
    <submittedName>
        <fullName evidence="2">Uncharacterized protein</fullName>
    </submittedName>
</protein>
<dbReference type="EMBL" id="JAWRVG010000005">
    <property type="protein sequence ID" value="KAK4082192.1"/>
    <property type="molecule type" value="Genomic_DNA"/>
</dbReference>
<gene>
    <name evidence="2" type="ORF">Triagg1_2004</name>
</gene>